<evidence type="ECO:0000256" key="1">
    <source>
        <dbReference type="SAM" id="SignalP"/>
    </source>
</evidence>
<accession>A0ABY6DU74</accession>
<dbReference type="EMBL" id="CP106753">
    <property type="protein sequence ID" value="UXY17051.1"/>
    <property type="molecule type" value="Genomic_DNA"/>
</dbReference>
<protein>
    <submittedName>
        <fullName evidence="2">Uncharacterized protein</fullName>
    </submittedName>
</protein>
<proteinExistence type="predicted"/>
<sequence length="141" mass="15800">MRQALRNGFAWAALLPGIVLADPGPAASSEPAAAPRRAVIHRGEPGQTPVEAAYRYLKDRIADEYGVAPYRELRIEQRALGADAHRIALQMQLKGWPDGAVAAYRFNFALSFEAPSTWVIEQVREDWQCRRGKGWTQRPCR</sequence>
<feature type="signal peptide" evidence="1">
    <location>
        <begin position="1"/>
        <end position="21"/>
    </location>
</feature>
<dbReference type="Proteomes" id="UP001061302">
    <property type="component" value="Chromosome"/>
</dbReference>
<keyword evidence="3" id="KW-1185">Reference proteome</keyword>
<organism evidence="2 3">
    <name type="scientific">Chitiniphilus purpureus</name>
    <dbReference type="NCBI Taxonomy" id="2981137"/>
    <lineage>
        <taxon>Bacteria</taxon>
        <taxon>Pseudomonadati</taxon>
        <taxon>Pseudomonadota</taxon>
        <taxon>Betaproteobacteria</taxon>
        <taxon>Neisseriales</taxon>
        <taxon>Chitinibacteraceae</taxon>
        <taxon>Chitiniphilus</taxon>
    </lineage>
</organism>
<evidence type="ECO:0000313" key="2">
    <source>
        <dbReference type="EMBL" id="UXY17051.1"/>
    </source>
</evidence>
<reference evidence="2" key="1">
    <citation type="submission" date="2022-10" db="EMBL/GenBank/DDBJ databases">
        <title>Chitiniphilus purpureus sp. nov., a novel chitin-degrading bacterium isolated from crawfish pond sediment.</title>
        <authorList>
            <person name="Li K."/>
        </authorList>
    </citation>
    <scope>NUCLEOTIDE SEQUENCE</scope>
    <source>
        <strain evidence="2">CD1</strain>
    </source>
</reference>
<name>A0ABY6DU74_9NEIS</name>
<evidence type="ECO:0000313" key="3">
    <source>
        <dbReference type="Proteomes" id="UP001061302"/>
    </source>
</evidence>
<gene>
    <name evidence="2" type="ORF">N8I74_08585</name>
</gene>
<keyword evidence="1" id="KW-0732">Signal</keyword>
<feature type="chain" id="PRO_5046761761" evidence="1">
    <location>
        <begin position="22"/>
        <end position="141"/>
    </location>
</feature>
<dbReference type="RefSeq" id="WP_263126480.1">
    <property type="nucleotide sequence ID" value="NZ_CP106753.1"/>
</dbReference>